<dbReference type="SUPFAM" id="SSF46785">
    <property type="entry name" value="Winged helix' DNA-binding domain"/>
    <property type="match status" value="1"/>
</dbReference>
<dbReference type="Gene3D" id="1.10.10.10">
    <property type="entry name" value="Winged helix-like DNA-binding domain superfamily/Winged helix DNA-binding domain"/>
    <property type="match status" value="1"/>
</dbReference>
<dbReference type="InterPro" id="IPR005471">
    <property type="entry name" value="Tscrpt_reg_IclR_N"/>
</dbReference>
<dbReference type="Pfam" id="PF09339">
    <property type="entry name" value="HTH_IclR"/>
    <property type="match status" value="1"/>
</dbReference>
<dbReference type="InterPro" id="IPR011991">
    <property type="entry name" value="ArsR-like_HTH"/>
</dbReference>
<evidence type="ECO:0000313" key="2">
    <source>
        <dbReference type="EMBL" id="AIE93648.1"/>
    </source>
</evidence>
<dbReference type="AlphaFoldDB" id="A0A075FQV7"/>
<sequence length="113" mass="12722">MQISASSTVIKDDTRKQIFLQILSDQFCMGIVSSIIERPKTAVEIAKVTNIPISTVYRRLQFLQEHKMLKTSGGLNKDGKYFVYLSKLKTISTFFDGSNILVSVSPNLNFTIN</sequence>
<organism evidence="2">
    <name type="scientific">uncultured marine thaumarchaeote AD1000_39_D02</name>
    <dbReference type="NCBI Taxonomy" id="1455912"/>
    <lineage>
        <taxon>Archaea</taxon>
        <taxon>Nitrososphaerota</taxon>
        <taxon>environmental samples</taxon>
    </lineage>
</organism>
<protein>
    <recommendedName>
        <fullName evidence="1">HTH iclR-type domain-containing protein</fullName>
    </recommendedName>
</protein>
<proteinExistence type="predicted"/>
<dbReference type="GO" id="GO:0003677">
    <property type="term" value="F:DNA binding"/>
    <property type="evidence" value="ECO:0007669"/>
    <property type="project" value="InterPro"/>
</dbReference>
<dbReference type="InterPro" id="IPR036390">
    <property type="entry name" value="WH_DNA-bd_sf"/>
</dbReference>
<dbReference type="CDD" id="cd00090">
    <property type="entry name" value="HTH_ARSR"/>
    <property type="match status" value="1"/>
</dbReference>
<dbReference type="GO" id="GO:0006355">
    <property type="term" value="P:regulation of DNA-templated transcription"/>
    <property type="evidence" value="ECO:0007669"/>
    <property type="project" value="InterPro"/>
</dbReference>
<dbReference type="InterPro" id="IPR036388">
    <property type="entry name" value="WH-like_DNA-bd_sf"/>
</dbReference>
<accession>A0A075FQV7</accession>
<reference evidence="2" key="1">
    <citation type="journal article" date="2014" name="Genome Biol. Evol.">
        <title>Pangenome evidence for extensive interdomain horizontal transfer affecting lineage core and shell genes in uncultured planktonic thaumarchaeota and euryarchaeota.</title>
        <authorList>
            <person name="Deschamps P."/>
            <person name="Zivanovic Y."/>
            <person name="Moreira D."/>
            <person name="Rodriguez-Valera F."/>
            <person name="Lopez-Garcia P."/>
        </authorList>
    </citation>
    <scope>NUCLEOTIDE SEQUENCE</scope>
</reference>
<feature type="domain" description="HTH iclR-type" evidence="1">
    <location>
        <begin position="41"/>
        <end position="71"/>
    </location>
</feature>
<dbReference type="EMBL" id="KF900401">
    <property type="protein sequence ID" value="AIE93648.1"/>
    <property type="molecule type" value="Genomic_DNA"/>
</dbReference>
<name>A0A075FQV7_9ARCH</name>
<evidence type="ECO:0000259" key="1">
    <source>
        <dbReference type="Pfam" id="PF09339"/>
    </source>
</evidence>